<dbReference type="RefSeq" id="WP_408336669.1">
    <property type="nucleotide sequence ID" value="NZ_JAQQCF010000010.1"/>
</dbReference>
<feature type="region of interest" description="Disordered" evidence="1">
    <location>
        <begin position="1"/>
        <end position="20"/>
    </location>
</feature>
<gene>
    <name evidence="2" type="ORF">PQQ63_13885</name>
</gene>
<reference evidence="2 3" key="1">
    <citation type="journal article" date="2024" name="Chem. Sci.">
        <title>Discovery of megapolipeptins by genome mining of a Burkholderiales bacteria collection.</title>
        <authorList>
            <person name="Paulo B.S."/>
            <person name="Recchia M.J.J."/>
            <person name="Lee S."/>
            <person name="Fergusson C.H."/>
            <person name="Romanowski S.B."/>
            <person name="Hernandez A."/>
            <person name="Krull N."/>
            <person name="Liu D.Y."/>
            <person name="Cavanagh H."/>
            <person name="Bos A."/>
            <person name="Gray C.A."/>
            <person name="Murphy B.T."/>
            <person name="Linington R.G."/>
            <person name="Eustaquio A.S."/>
        </authorList>
    </citation>
    <scope>NUCLEOTIDE SEQUENCE [LARGE SCALE GENOMIC DNA]</scope>
    <source>
        <strain evidence="2 3">RL17-338-BIC-A</strain>
    </source>
</reference>
<dbReference type="Proteomes" id="UP001629432">
    <property type="component" value="Unassembled WGS sequence"/>
</dbReference>
<organism evidence="2 3">
    <name type="scientific">Paraburkholderia metrosideri</name>
    <dbReference type="NCBI Taxonomy" id="580937"/>
    <lineage>
        <taxon>Bacteria</taxon>
        <taxon>Pseudomonadati</taxon>
        <taxon>Pseudomonadota</taxon>
        <taxon>Betaproteobacteria</taxon>
        <taxon>Burkholderiales</taxon>
        <taxon>Burkholderiaceae</taxon>
        <taxon>Paraburkholderia</taxon>
    </lineage>
</organism>
<sequence length="84" mass="9268">MSMSTRNNARIPSSGKSPIALAHGFGGDRRMWRCRARQFAHEYMQRMLPAGARHLIENAGHCPHPGSPGTNAAAMCAYLERMSQ</sequence>
<keyword evidence="3" id="KW-1185">Reference proteome</keyword>
<proteinExistence type="predicted"/>
<evidence type="ECO:0000256" key="1">
    <source>
        <dbReference type="SAM" id="MobiDB-lite"/>
    </source>
</evidence>
<evidence type="ECO:0000313" key="2">
    <source>
        <dbReference type="EMBL" id="MFM0637785.1"/>
    </source>
</evidence>
<protein>
    <recommendedName>
        <fullName evidence="4">Alpha/beta hydrolase</fullName>
    </recommendedName>
</protein>
<dbReference type="EMBL" id="JAQQCF010000010">
    <property type="protein sequence ID" value="MFM0637785.1"/>
    <property type="molecule type" value="Genomic_DNA"/>
</dbReference>
<feature type="compositionally biased region" description="Polar residues" evidence="1">
    <location>
        <begin position="1"/>
        <end position="16"/>
    </location>
</feature>
<evidence type="ECO:0000313" key="3">
    <source>
        <dbReference type="Proteomes" id="UP001629432"/>
    </source>
</evidence>
<name>A0ABW9DRP1_9BURK</name>
<evidence type="ECO:0008006" key="4">
    <source>
        <dbReference type="Google" id="ProtNLM"/>
    </source>
</evidence>
<comment type="caution">
    <text evidence="2">The sequence shown here is derived from an EMBL/GenBank/DDBJ whole genome shotgun (WGS) entry which is preliminary data.</text>
</comment>
<accession>A0ABW9DRP1</accession>